<dbReference type="InterPro" id="IPR054293">
    <property type="entry name" value="DUF7029"/>
</dbReference>
<name>A0A6A6NW56_9PEZI</name>
<dbReference type="InterPro" id="IPR055647">
    <property type="entry name" value="DUF7223"/>
</dbReference>
<feature type="domain" description="DUF7029" evidence="3">
    <location>
        <begin position="100"/>
        <end position="203"/>
    </location>
</feature>
<feature type="chain" id="PRO_5025625421" evidence="2">
    <location>
        <begin position="24"/>
        <end position="637"/>
    </location>
</feature>
<feature type="region of interest" description="Disordered" evidence="1">
    <location>
        <begin position="490"/>
        <end position="529"/>
    </location>
</feature>
<reference evidence="5" key="1">
    <citation type="journal article" date="2020" name="Stud. Mycol.">
        <title>101 Dothideomycetes genomes: a test case for predicting lifestyles and emergence of pathogens.</title>
        <authorList>
            <person name="Haridas S."/>
            <person name="Albert R."/>
            <person name="Binder M."/>
            <person name="Bloem J."/>
            <person name="Labutti K."/>
            <person name="Salamov A."/>
            <person name="Andreopoulos B."/>
            <person name="Baker S."/>
            <person name="Barry K."/>
            <person name="Bills G."/>
            <person name="Bluhm B."/>
            <person name="Cannon C."/>
            <person name="Castanera R."/>
            <person name="Culley D."/>
            <person name="Daum C."/>
            <person name="Ezra D."/>
            <person name="Gonzalez J."/>
            <person name="Henrissat B."/>
            <person name="Kuo A."/>
            <person name="Liang C."/>
            <person name="Lipzen A."/>
            <person name="Lutzoni F."/>
            <person name="Magnuson J."/>
            <person name="Mondo S."/>
            <person name="Nolan M."/>
            <person name="Ohm R."/>
            <person name="Pangilinan J."/>
            <person name="Park H.-J."/>
            <person name="Ramirez L."/>
            <person name="Alfaro M."/>
            <person name="Sun H."/>
            <person name="Tritt A."/>
            <person name="Yoshinaga Y."/>
            <person name="Zwiers L.-H."/>
            <person name="Turgeon B."/>
            <person name="Goodwin S."/>
            <person name="Spatafora J."/>
            <person name="Crous P."/>
            <person name="Grigoriev I."/>
        </authorList>
    </citation>
    <scope>NUCLEOTIDE SEQUENCE</scope>
    <source>
        <strain evidence="5">ATCC 16933</strain>
    </source>
</reference>
<dbReference type="Proteomes" id="UP000799766">
    <property type="component" value="Unassembled WGS sequence"/>
</dbReference>
<proteinExistence type="predicted"/>
<keyword evidence="2" id="KW-0732">Signal</keyword>
<dbReference type="EMBL" id="MU001686">
    <property type="protein sequence ID" value="KAF2455707.1"/>
    <property type="molecule type" value="Genomic_DNA"/>
</dbReference>
<sequence length="637" mass="67743">MRFQVNSVIQAAALAGLISQAAGAVIKPVAHDAVLSKRMKRDPRDYKPLPISVTEGGNVIAKRQENTFDLRDAETFYWGIDGPELEASNPTANLTMKTQDENQHVLSTERFQDSIASVSCDESSMTIAFNDQGSYESAKEAWGWVNEADAYNYIMVTSMEGCSDDGDRHCYVVSEMDADSEADSNTIRMAAEAQTWEDAMSAWELHMDTRGLEATQNNLQKRLGGDGTIDINKDYSKTLVTPFDFNGVTLSVDCASCGLSGTIDYKIDADLSVIPPSFDLNLEVDPKDLAAFMTFGLNLEAQLTDAFEKKVSIFGGPIDLFTPGIPGVTIGPAIDANIGVEISEWTASATLTAGGRLDFTDNPHIKVSTDGDSDISGFTPEFSPIDPEIEASISATGSLFAETSLDLELSLFSKGVKAGLFLTAPALNAGLAARASSEGVCDSQKTVGVEVDLNMSADLSFEAGLTDSDPFFSKSLFNEERPIFNKCFGIGEDDATTEEPADEEPADEEPADEEPADEEPTGDETTTPAETISVRTFQQSACCNDESCATDDNSSVSGANGGQSLVTDGSSCVSLGGAGDNTQRSVSFPSLNGKTCTMQLATELSCSTPVGDPIEVTGDQCIPIDAPDAATFNLTCE</sequence>
<evidence type="ECO:0000256" key="2">
    <source>
        <dbReference type="SAM" id="SignalP"/>
    </source>
</evidence>
<feature type="signal peptide" evidence="2">
    <location>
        <begin position="1"/>
        <end position="23"/>
    </location>
</feature>
<dbReference type="OrthoDB" id="160645at2759"/>
<feature type="domain" description="DUF7223" evidence="4">
    <location>
        <begin position="229"/>
        <end position="488"/>
    </location>
</feature>
<accession>A0A6A6NW56</accession>
<keyword evidence="6" id="KW-1185">Reference proteome</keyword>
<organism evidence="5 6">
    <name type="scientific">Lineolata rhizophorae</name>
    <dbReference type="NCBI Taxonomy" id="578093"/>
    <lineage>
        <taxon>Eukaryota</taxon>
        <taxon>Fungi</taxon>
        <taxon>Dikarya</taxon>
        <taxon>Ascomycota</taxon>
        <taxon>Pezizomycotina</taxon>
        <taxon>Dothideomycetes</taxon>
        <taxon>Dothideomycetes incertae sedis</taxon>
        <taxon>Lineolatales</taxon>
        <taxon>Lineolataceae</taxon>
        <taxon>Lineolata</taxon>
    </lineage>
</organism>
<protein>
    <submittedName>
        <fullName evidence="5">Uncharacterized protein</fullName>
    </submittedName>
</protein>
<gene>
    <name evidence="5" type="ORF">BDY21DRAFT_365432</name>
</gene>
<evidence type="ECO:0000256" key="1">
    <source>
        <dbReference type="SAM" id="MobiDB-lite"/>
    </source>
</evidence>
<dbReference type="Pfam" id="PF23865">
    <property type="entry name" value="DUF7223"/>
    <property type="match status" value="1"/>
</dbReference>
<evidence type="ECO:0000313" key="5">
    <source>
        <dbReference type="EMBL" id="KAF2455707.1"/>
    </source>
</evidence>
<dbReference type="AlphaFoldDB" id="A0A6A6NW56"/>
<dbReference type="Pfam" id="PF22974">
    <property type="entry name" value="DUF7029"/>
    <property type="match status" value="1"/>
</dbReference>
<feature type="compositionally biased region" description="Acidic residues" evidence="1">
    <location>
        <begin position="491"/>
        <end position="522"/>
    </location>
</feature>
<evidence type="ECO:0000259" key="4">
    <source>
        <dbReference type="Pfam" id="PF23865"/>
    </source>
</evidence>
<evidence type="ECO:0000313" key="6">
    <source>
        <dbReference type="Proteomes" id="UP000799766"/>
    </source>
</evidence>
<evidence type="ECO:0000259" key="3">
    <source>
        <dbReference type="Pfam" id="PF22974"/>
    </source>
</evidence>